<protein>
    <submittedName>
        <fullName evidence="4">TetR/AcrR family transcriptional regulator</fullName>
    </submittedName>
</protein>
<accession>A0A5C4SCG3</accession>
<proteinExistence type="predicted"/>
<feature type="DNA-binding region" description="H-T-H motif" evidence="2">
    <location>
        <begin position="26"/>
        <end position="45"/>
    </location>
</feature>
<evidence type="ECO:0000313" key="4">
    <source>
        <dbReference type="EMBL" id="TNJ41249.1"/>
    </source>
</evidence>
<evidence type="ECO:0000256" key="1">
    <source>
        <dbReference type="ARBA" id="ARBA00023125"/>
    </source>
</evidence>
<dbReference type="InterPro" id="IPR001647">
    <property type="entry name" value="HTH_TetR"/>
</dbReference>
<dbReference type="Proteomes" id="UP000308713">
    <property type="component" value="Unassembled WGS sequence"/>
</dbReference>
<name>A0A5C4SCG3_9FLAO</name>
<keyword evidence="1 2" id="KW-0238">DNA-binding</keyword>
<dbReference type="PROSITE" id="PS50977">
    <property type="entry name" value="HTH_TETR_2"/>
    <property type="match status" value="1"/>
</dbReference>
<gene>
    <name evidence="4" type="ORF">FGF67_16325</name>
</gene>
<evidence type="ECO:0000313" key="5">
    <source>
        <dbReference type="Proteomes" id="UP000308713"/>
    </source>
</evidence>
<dbReference type="Gene3D" id="1.10.357.10">
    <property type="entry name" value="Tetracycline Repressor, domain 2"/>
    <property type="match status" value="1"/>
</dbReference>
<keyword evidence="5" id="KW-1185">Reference proteome</keyword>
<feature type="domain" description="HTH tetR-type" evidence="3">
    <location>
        <begin position="4"/>
        <end position="63"/>
    </location>
</feature>
<dbReference type="InterPro" id="IPR009057">
    <property type="entry name" value="Homeodomain-like_sf"/>
</dbReference>
<comment type="caution">
    <text evidence="4">The sequence shown here is derived from an EMBL/GenBank/DDBJ whole genome shotgun (WGS) entry which is preliminary data.</text>
</comment>
<reference evidence="4 5" key="1">
    <citation type="submission" date="2019-05" db="EMBL/GenBank/DDBJ databases">
        <title>Tamlana fucoidanivorans sp. nov., isolated from the surface of algae collected from Fujian province in China.</title>
        <authorList>
            <person name="Li J."/>
        </authorList>
    </citation>
    <scope>NUCLEOTIDE SEQUENCE [LARGE SCALE GENOMIC DNA]</scope>
    <source>
        <strain evidence="4 5">CW2-9</strain>
    </source>
</reference>
<dbReference type="AlphaFoldDB" id="A0A5C4SCG3"/>
<organism evidence="4 5">
    <name type="scientific">Allotamlana fucoidanivorans</name>
    <dbReference type="NCBI Taxonomy" id="2583814"/>
    <lineage>
        <taxon>Bacteria</taxon>
        <taxon>Pseudomonadati</taxon>
        <taxon>Bacteroidota</taxon>
        <taxon>Flavobacteriia</taxon>
        <taxon>Flavobacteriales</taxon>
        <taxon>Flavobacteriaceae</taxon>
        <taxon>Allotamlana</taxon>
    </lineage>
</organism>
<evidence type="ECO:0000259" key="3">
    <source>
        <dbReference type="PROSITE" id="PS50977"/>
    </source>
</evidence>
<dbReference type="RefSeq" id="WP_139698830.1">
    <property type="nucleotide sequence ID" value="NZ_CP074074.1"/>
</dbReference>
<dbReference type="OrthoDB" id="9798857at2"/>
<dbReference type="SUPFAM" id="SSF46689">
    <property type="entry name" value="Homeodomain-like"/>
    <property type="match status" value="1"/>
</dbReference>
<dbReference type="Pfam" id="PF00440">
    <property type="entry name" value="TetR_N"/>
    <property type="match status" value="1"/>
</dbReference>
<evidence type="ECO:0000256" key="2">
    <source>
        <dbReference type="PROSITE-ProRule" id="PRU00335"/>
    </source>
</evidence>
<dbReference type="EMBL" id="VDCS01000024">
    <property type="protein sequence ID" value="TNJ41249.1"/>
    <property type="molecule type" value="Genomic_DNA"/>
</dbReference>
<sequence>MERNKKYSEWIDAAYKEFACNGPDFSLKALAKKTNLPRATFYYYFNNKEHLIEDLLKHHAELNESFQSEIKTLKTLIPGLYEIMYKYRVGVRFHQQLLKHTHIQEFYMVYNEFNRQNISLLLPLIKPYFGGTLSDNEICQFYITLTDAWYSRLNFSNLSVNYMISLAEEIMNDTIGVIPK</sequence>
<dbReference type="GO" id="GO:0003677">
    <property type="term" value="F:DNA binding"/>
    <property type="evidence" value="ECO:0007669"/>
    <property type="project" value="UniProtKB-UniRule"/>
</dbReference>